<proteinExistence type="predicted"/>
<reference evidence="1 2" key="1">
    <citation type="submission" date="2023-11" db="EMBL/GenBank/DDBJ databases">
        <authorList>
            <person name="Cook R."/>
            <person name="Crisci M."/>
            <person name="Pye H."/>
            <person name="Adriaenssens E."/>
            <person name="Santini J."/>
        </authorList>
    </citation>
    <scope>NUCLEOTIDE SEQUENCE [LARGE SCALE GENOMIC DNA]</scope>
    <source>
        <strain evidence="1">Lak_Megaphage_RVC_AP3_GC26</strain>
    </source>
</reference>
<evidence type="ECO:0000313" key="2">
    <source>
        <dbReference type="Proteomes" id="UP001348805"/>
    </source>
</evidence>
<keyword evidence="2" id="KW-1185">Reference proteome</keyword>
<evidence type="ECO:0000313" key="1">
    <source>
        <dbReference type="EMBL" id="WQJ51446.1"/>
    </source>
</evidence>
<name>A0ABZ0Z337_9CAUD</name>
<dbReference type="EMBL" id="OR769219">
    <property type="protein sequence ID" value="WQJ51446.1"/>
    <property type="molecule type" value="Genomic_DNA"/>
</dbReference>
<sequence length="132" mass="15701">MNYKETYLKPEIAFLLKKYNYNIDKTRYMVNRDGTLVESTNELQKHYNHLELAYNPNAEEVIDYFKKQSIYININKVDDNKWEWIISFGKKSVYSGETANGNIGHNLPESRQFFNNEKDAYYDVVIELIVLI</sequence>
<protein>
    <submittedName>
        <fullName evidence="1">Uncharacterized protein</fullName>
    </submittedName>
</protein>
<organism evidence="1 2">
    <name type="scientific">phage Lak_Megaphage_RVC_AP3_GC26</name>
    <dbReference type="NCBI Taxonomy" id="3109225"/>
    <lineage>
        <taxon>Viruses</taxon>
        <taxon>Duplodnaviria</taxon>
        <taxon>Heunggongvirae</taxon>
        <taxon>Uroviricota</taxon>
        <taxon>Caudoviricetes</taxon>
        <taxon>Caudoviricetes code 15 clade</taxon>
    </lineage>
</organism>
<accession>A0ABZ0Z337</accession>
<dbReference type="Proteomes" id="UP001348805">
    <property type="component" value="Segment"/>
</dbReference>